<feature type="region of interest" description="Disordered" evidence="5">
    <location>
        <begin position="1"/>
        <end position="31"/>
    </location>
</feature>
<feature type="compositionally biased region" description="Polar residues" evidence="5">
    <location>
        <begin position="729"/>
        <end position="738"/>
    </location>
</feature>
<name>A0A2R5GRQ6_9STRA</name>
<dbReference type="SMART" id="SM00129">
    <property type="entry name" value="KISc"/>
    <property type="match status" value="1"/>
</dbReference>
<dbReference type="InterPro" id="IPR001752">
    <property type="entry name" value="Kinesin_motor_dom"/>
</dbReference>
<evidence type="ECO:0000313" key="7">
    <source>
        <dbReference type="EMBL" id="GBG30564.1"/>
    </source>
</evidence>
<dbReference type="EMBL" id="BEYU01000078">
    <property type="protein sequence ID" value="GBG30564.1"/>
    <property type="molecule type" value="Genomic_DNA"/>
</dbReference>
<feature type="compositionally biased region" description="Basic residues" evidence="5">
    <location>
        <begin position="650"/>
        <end position="660"/>
    </location>
</feature>
<dbReference type="InterPro" id="IPR027640">
    <property type="entry name" value="Kinesin-like_fam"/>
</dbReference>
<dbReference type="Proteomes" id="UP000241890">
    <property type="component" value="Unassembled WGS sequence"/>
</dbReference>
<feature type="compositionally biased region" description="Basic and acidic residues" evidence="5">
    <location>
        <begin position="383"/>
        <end position="402"/>
    </location>
</feature>
<feature type="compositionally biased region" description="Basic and acidic residues" evidence="5">
    <location>
        <begin position="849"/>
        <end position="871"/>
    </location>
</feature>
<comment type="caution">
    <text evidence="7">The sequence shown here is derived from an EMBL/GenBank/DDBJ whole genome shotgun (WGS) entry which is preliminary data.</text>
</comment>
<feature type="compositionally biased region" description="Basic and acidic residues" evidence="5">
    <location>
        <begin position="302"/>
        <end position="313"/>
    </location>
</feature>
<feature type="coiled-coil region" evidence="4">
    <location>
        <begin position="94"/>
        <end position="138"/>
    </location>
</feature>
<dbReference type="PROSITE" id="PS50067">
    <property type="entry name" value="KINESIN_MOTOR_2"/>
    <property type="match status" value="1"/>
</dbReference>
<keyword evidence="8" id="KW-1185">Reference proteome</keyword>
<dbReference type="InterPro" id="IPR019821">
    <property type="entry name" value="Kinesin_motor_CS"/>
</dbReference>
<dbReference type="InterPro" id="IPR027417">
    <property type="entry name" value="P-loop_NTPase"/>
</dbReference>
<dbReference type="Gene3D" id="3.40.850.10">
    <property type="entry name" value="Kinesin motor domain"/>
    <property type="match status" value="1"/>
</dbReference>
<feature type="compositionally biased region" description="Basic and acidic residues" evidence="5">
    <location>
        <begin position="885"/>
        <end position="895"/>
    </location>
</feature>
<evidence type="ECO:0000256" key="2">
    <source>
        <dbReference type="ARBA" id="ARBA00022840"/>
    </source>
</evidence>
<organism evidence="7 8">
    <name type="scientific">Hondaea fermentalgiana</name>
    <dbReference type="NCBI Taxonomy" id="2315210"/>
    <lineage>
        <taxon>Eukaryota</taxon>
        <taxon>Sar</taxon>
        <taxon>Stramenopiles</taxon>
        <taxon>Bigyra</taxon>
        <taxon>Labyrinthulomycetes</taxon>
        <taxon>Thraustochytrida</taxon>
        <taxon>Thraustochytriidae</taxon>
        <taxon>Hondaea</taxon>
    </lineage>
</organism>
<evidence type="ECO:0000313" key="8">
    <source>
        <dbReference type="Proteomes" id="UP000241890"/>
    </source>
</evidence>
<feature type="region of interest" description="Disordered" evidence="5">
    <location>
        <begin position="350"/>
        <end position="402"/>
    </location>
</feature>
<feature type="region of interest" description="Disordered" evidence="5">
    <location>
        <begin position="279"/>
        <end position="313"/>
    </location>
</feature>
<evidence type="ECO:0000256" key="4">
    <source>
        <dbReference type="SAM" id="Coils"/>
    </source>
</evidence>
<feature type="compositionally biased region" description="Gly residues" evidence="5">
    <location>
        <begin position="830"/>
        <end position="840"/>
    </location>
</feature>
<dbReference type="PANTHER" id="PTHR47972:SF16">
    <property type="entry name" value="KINESIN-LIKE PROTEIN"/>
    <property type="match status" value="1"/>
</dbReference>
<dbReference type="Pfam" id="PF00225">
    <property type="entry name" value="Kinesin"/>
    <property type="match status" value="1"/>
</dbReference>
<feature type="binding site" evidence="3">
    <location>
        <begin position="1051"/>
        <end position="1058"/>
    </location>
    <ligand>
        <name>ATP</name>
        <dbReference type="ChEBI" id="CHEBI:30616"/>
    </ligand>
</feature>
<dbReference type="OrthoDB" id="3176171at2759"/>
<feature type="region of interest" description="Disordered" evidence="5">
    <location>
        <begin position="471"/>
        <end position="742"/>
    </location>
</feature>
<keyword evidence="3" id="KW-0505">Motor protein</keyword>
<feature type="compositionally biased region" description="Basic and acidic residues" evidence="5">
    <location>
        <begin position="791"/>
        <end position="828"/>
    </location>
</feature>
<keyword evidence="4" id="KW-0175">Coiled coil</keyword>
<reference evidence="7 8" key="1">
    <citation type="submission" date="2017-12" db="EMBL/GenBank/DDBJ databases">
        <title>Sequencing, de novo assembly and annotation of complete genome of a new Thraustochytrid species, strain FCC1311.</title>
        <authorList>
            <person name="Sedici K."/>
            <person name="Godart F."/>
            <person name="Aiese Cigliano R."/>
            <person name="Sanseverino W."/>
            <person name="Barakat M."/>
            <person name="Ortet P."/>
            <person name="Marechal E."/>
            <person name="Cagnac O."/>
            <person name="Amato A."/>
        </authorList>
    </citation>
    <scope>NUCLEOTIDE SEQUENCE [LARGE SCALE GENOMIC DNA]</scope>
</reference>
<feature type="compositionally biased region" description="Polar residues" evidence="5">
    <location>
        <begin position="633"/>
        <end position="647"/>
    </location>
</feature>
<gene>
    <name evidence="7" type="ORF">FCC1311_067842</name>
</gene>
<dbReference type="PROSITE" id="PS00411">
    <property type="entry name" value="KINESIN_MOTOR_1"/>
    <property type="match status" value="1"/>
</dbReference>
<dbReference type="PANTHER" id="PTHR47972">
    <property type="entry name" value="KINESIN-LIKE PROTEIN KLP-3"/>
    <property type="match status" value="1"/>
</dbReference>
<evidence type="ECO:0000256" key="5">
    <source>
        <dbReference type="SAM" id="MobiDB-lite"/>
    </source>
</evidence>
<evidence type="ECO:0000259" key="6">
    <source>
        <dbReference type="PROSITE" id="PS50067"/>
    </source>
</evidence>
<dbReference type="InterPro" id="IPR036961">
    <property type="entry name" value="Kinesin_motor_dom_sf"/>
</dbReference>
<dbReference type="SUPFAM" id="SSF52540">
    <property type="entry name" value="P-loop containing nucleoside triphosphate hydrolases"/>
    <property type="match status" value="1"/>
</dbReference>
<protein>
    <submittedName>
        <fullName evidence="7">Kinesin-like protein KIN-14E</fullName>
    </submittedName>
</protein>
<feature type="region of interest" description="Disordered" evidence="5">
    <location>
        <begin position="772"/>
        <end position="896"/>
    </location>
</feature>
<feature type="compositionally biased region" description="Basic and acidic residues" evidence="5">
    <location>
        <begin position="505"/>
        <end position="578"/>
    </location>
</feature>
<dbReference type="InParanoid" id="A0A2R5GRQ6"/>
<feature type="coiled-coil region" evidence="4">
    <location>
        <begin position="408"/>
        <end position="442"/>
    </location>
</feature>
<accession>A0A2R5GRQ6</accession>
<dbReference type="GO" id="GO:0008017">
    <property type="term" value="F:microtubule binding"/>
    <property type="evidence" value="ECO:0007669"/>
    <property type="project" value="InterPro"/>
</dbReference>
<dbReference type="GO" id="GO:0007018">
    <property type="term" value="P:microtubule-based movement"/>
    <property type="evidence" value="ECO:0007669"/>
    <property type="project" value="InterPro"/>
</dbReference>
<evidence type="ECO:0000256" key="1">
    <source>
        <dbReference type="ARBA" id="ARBA00022741"/>
    </source>
</evidence>
<dbReference type="GO" id="GO:0005524">
    <property type="term" value="F:ATP binding"/>
    <property type="evidence" value="ECO:0007669"/>
    <property type="project" value="UniProtKB-UniRule"/>
</dbReference>
<proteinExistence type="inferred from homology"/>
<keyword evidence="1 3" id="KW-0547">Nucleotide-binding</keyword>
<dbReference type="PRINTS" id="PR00380">
    <property type="entry name" value="KINESINHEAVY"/>
</dbReference>
<feature type="domain" description="Kinesin motor" evidence="6">
    <location>
        <begin position="971"/>
        <end position="1300"/>
    </location>
</feature>
<feature type="compositionally biased region" description="Low complexity" evidence="5">
    <location>
        <begin position="668"/>
        <end position="688"/>
    </location>
</feature>
<evidence type="ECO:0000256" key="3">
    <source>
        <dbReference type="PROSITE-ProRule" id="PRU00283"/>
    </source>
</evidence>
<feature type="compositionally biased region" description="Basic and acidic residues" evidence="5">
    <location>
        <begin position="279"/>
        <end position="289"/>
    </location>
</feature>
<keyword evidence="2 3" id="KW-0067">ATP-binding</keyword>
<comment type="similarity">
    <text evidence="3">Belongs to the TRAFAC class myosin-kinesin ATPase superfamily. Kinesin family.</text>
</comment>
<sequence length="1341" mass="147659">MGNSPAKRSSRAVEPGDVTPPEKNQLDIPVQGDHNDATAVEAAEMLGVRVDPDELEREAAAIHDEAVAKAAPPRKPLPSLGSRGLVGSHASLRVEDLIDESAIENQEVDAHEETYVPLTFARERIEQVLLEMRRVKEANLLAFAEAEDCHELMQREMRQQYEDYVDSLKAKSLACIENYKRALDHSQRTITDKEAQFDAAKQALEGRLHDLQLELDSRPAEPPTPEKIHIPVVQVDPRLPIVVSNVEEILTARRADLLAEYLALERTRAQALKDFEAARKAETQTDTQEHGPAVDQGASEKNQNDAAKDSRVVEIDREINDLLRTASENPGPQHTERHELPPQTVEIENAKAESESNKPQVEPSERVRAVPPPNQDSSATEQLEIRASESKRKSDGSVLEDGRQVELENRLVSKIEEQQRKINQLESKLAKLRAKGESENAEAIAKLAPKLRKRQEYVSTLQEQLGVFRNMHSPVDDDHDEAFDGPTVVDIASGHTEAAQMESTGIEKEDHAATHEAQKESLEEAQDKSLADETKSNDHTESIPAAEKSKHEAAKTNDGKEAEGKGEPKTESEIKMDKDDIEPPADLADNNTADAKEETDYVEELQATLSKDKSDDKSSTGAQETDEVGADSATASAASLVSESSTPTKKERKGKKSKSAKAKEGSAEESSSHGASAASLGSEASASSSKEEQKKRKKPNTNENEAQKEAFEDVDVGDQTVPLEESESGDTTTASASKHVNDAKLLKQIKEQEAVIAKLTNELGKRVIKEKEEDVETGAGNAGNQGGAAKRYMEKLKTAEKKLKETEKQAKEAKNKANRLEQELDKLQKQGGGAGGGRAGAGDANSAKLKKELEDLKKKQKKQSEEAEKSHAKAVRTLEAQLKASTEDAARKEQELEAATATVKALQEKASAAEKLEKENESLRKVAEEAEELRKSVESLNQERTELETLYSKEQKLRKEYWNMMEDMKGKIRVFARCRPMAQYELDRNCHQVVSFPDEFTLDVVSNKGPKQFVYDRCFGPDSTQDSIFEDTQNLIQSSLDGYNVCVFAYGQTGSGKTFTMVGSQEHPGIVRRSVTEIFAIREKTKKTHSLVVKLYVLEIYLDNLVDLLYSVLKKADASLVPAQPPRLDIKKDKKGTVFIKGAQMVTVDSTEELLDFFDRANGARKVASTKMNAGSSRSHLVFSLVLENTNLTSKKTSIGKLSLVDLAGSERQDKTGATDERLKEAMSINKSLSALGDVISALSSGESFIPYRNNVLTQLMSDSLGGNAKTLMFVNISPADYNSEETVSSLTYASRVKLIKNNADKSQEDEQLAALKKVVREMTKTGAPPDPEVLKKFDLD</sequence>
<dbReference type="GO" id="GO:0003777">
    <property type="term" value="F:microtubule motor activity"/>
    <property type="evidence" value="ECO:0007669"/>
    <property type="project" value="InterPro"/>
</dbReference>